<name>A0A6J4RL19_9ACTN</name>
<proteinExistence type="predicted"/>
<protein>
    <recommendedName>
        <fullName evidence="1">N-acetyltransferase domain-containing protein</fullName>
    </recommendedName>
</protein>
<dbReference type="InterPro" id="IPR016181">
    <property type="entry name" value="Acyl_CoA_acyltransferase"/>
</dbReference>
<dbReference type="Pfam" id="PF00583">
    <property type="entry name" value="Acetyltransf_1"/>
    <property type="match status" value="1"/>
</dbReference>
<dbReference type="InterPro" id="IPR000182">
    <property type="entry name" value="GNAT_dom"/>
</dbReference>
<gene>
    <name evidence="2" type="ORF">AVDCRST_MAG67-167</name>
</gene>
<organism evidence="2">
    <name type="scientific">uncultured Solirubrobacteraceae bacterium</name>
    <dbReference type="NCBI Taxonomy" id="1162706"/>
    <lineage>
        <taxon>Bacteria</taxon>
        <taxon>Bacillati</taxon>
        <taxon>Actinomycetota</taxon>
        <taxon>Thermoleophilia</taxon>
        <taxon>Solirubrobacterales</taxon>
        <taxon>Solirubrobacteraceae</taxon>
        <taxon>environmental samples</taxon>
    </lineage>
</organism>
<dbReference type="Gene3D" id="3.40.630.30">
    <property type="match status" value="1"/>
</dbReference>
<dbReference type="EMBL" id="CADCVQ010000001">
    <property type="protein sequence ID" value="CAA9470499.1"/>
    <property type="molecule type" value="Genomic_DNA"/>
</dbReference>
<evidence type="ECO:0000313" key="2">
    <source>
        <dbReference type="EMBL" id="CAA9470499.1"/>
    </source>
</evidence>
<feature type="domain" description="N-acetyltransferase" evidence="1">
    <location>
        <begin position="5"/>
        <end position="178"/>
    </location>
</feature>
<sequence>MSASVDIRPAAAADSRACFALFRRSLADLLARLGYKEPAALAPDPDALWPAYEALFAHLAATSARWWIAEDPRDGAALGYARSVLRGGTLELTEFFVAPGARVAGLGRALLERTFPPGLGEHRAIIATVDAPAVALYLRFGVGHQSTGVDVTATPRPIAPPAGYDVAPATLEEILALEAQLLGHAREPDVRFMLADRRAVVLRRGDRAVAYAFEFNADGFGGPVGALEPEHMPAALAHLEGAAHAAGLQSVDLTLPLSARTAVDWLVGERGFRIDPFYCLFLADGPWAKLDRYLPFNPCLIL</sequence>
<evidence type="ECO:0000259" key="1">
    <source>
        <dbReference type="PROSITE" id="PS51186"/>
    </source>
</evidence>
<accession>A0A6J4RL19</accession>
<dbReference type="CDD" id="cd04301">
    <property type="entry name" value="NAT_SF"/>
    <property type="match status" value="1"/>
</dbReference>
<dbReference type="AlphaFoldDB" id="A0A6J4RL19"/>
<dbReference type="PROSITE" id="PS51186">
    <property type="entry name" value="GNAT"/>
    <property type="match status" value="1"/>
</dbReference>
<dbReference type="SUPFAM" id="SSF55729">
    <property type="entry name" value="Acyl-CoA N-acyltransferases (Nat)"/>
    <property type="match status" value="1"/>
</dbReference>
<dbReference type="GO" id="GO:0016747">
    <property type="term" value="F:acyltransferase activity, transferring groups other than amino-acyl groups"/>
    <property type="evidence" value="ECO:0007669"/>
    <property type="project" value="InterPro"/>
</dbReference>
<reference evidence="2" key="1">
    <citation type="submission" date="2020-02" db="EMBL/GenBank/DDBJ databases">
        <authorList>
            <person name="Meier V. D."/>
        </authorList>
    </citation>
    <scope>NUCLEOTIDE SEQUENCE</scope>
    <source>
        <strain evidence="2">AVDCRST_MAG67</strain>
    </source>
</reference>